<dbReference type="STRING" id="37293.ENSANAP00000029877"/>
<dbReference type="CTD" id="100169851"/>
<dbReference type="InterPro" id="IPR016054">
    <property type="entry name" value="LY6_UPA_recep-like"/>
</dbReference>
<dbReference type="Proteomes" id="UP000233020">
    <property type="component" value="Unplaced"/>
</dbReference>
<keyword evidence="4" id="KW-1185">Reference proteome</keyword>
<dbReference type="GeneTree" id="ENSGT00690000102487"/>
<name>A0A2K5E9J0_AOTNA</name>
<dbReference type="OMA" id="YVHKCCN"/>
<protein>
    <submittedName>
        <fullName evidence="3">Prostate and testis expressed 3</fullName>
    </submittedName>
</protein>
<evidence type="ECO:0000313" key="3">
    <source>
        <dbReference type="Ensembl" id="ENSANAP00000029877.1"/>
    </source>
</evidence>
<dbReference type="Ensembl" id="ENSANAT00000047907.1">
    <property type="protein sequence ID" value="ENSANAP00000029877.1"/>
    <property type="gene ID" value="ENSANAG00000032712.1"/>
</dbReference>
<sequence length="98" mass="11612">MNKHFLFLFPLCCLIVAVTSLQCITCQLRIRKDRCRRGFGVCTAQKDEACMLLKIYEGNILQISYMMCQKFCKDITFDIRNRTYVHECCDYDNCNFKL</sequence>
<feature type="domain" description="UPAR/Ly6" evidence="2">
    <location>
        <begin position="20"/>
        <end position="96"/>
    </location>
</feature>
<proteinExistence type="predicted"/>
<evidence type="ECO:0000259" key="2">
    <source>
        <dbReference type="Pfam" id="PF00021"/>
    </source>
</evidence>
<dbReference type="AlphaFoldDB" id="A0A2K5E9J0"/>
<organism evidence="3 4">
    <name type="scientific">Aotus nancymaae</name>
    <name type="common">Ma's night monkey</name>
    <dbReference type="NCBI Taxonomy" id="37293"/>
    <lineage>
        <taxon>Eukaryota</taxon>
        <taxon>Metazoa</taxon>
        <taxon>Chordata</taxon>
        <taxon>Craniata</taxon>
        <taxon>Vertebrata</taxon>
        <taxon>Euteleostomi</taxon>
        <taxon>Mammalia</taxon>
        <taxon>Eutheria</taxon>
        <taxon>Euarchontoglires</taxon>
        <taxon>Primates</taxon>
        <taxon>Haplorrhini</taxon>
        <taxon>Platyrrhini</taxon>
        <taxon>Aotidae</taxon>
        <taxon>Aotus</taxon>
    </lineage>
</organism>
<evidence type="ECO:0000256" key="1">
    <source>
        <dbReference type="SAM" id="SignalP"/>
    </source>
</evidence>
<dbReference type="KEGG" id="anan:105729740"/>
<keyword evidence="1" id="KW-0732">Signal</keyword>
<dbReference type="CDD" id="cd23579">
    <property type="entry name" value="TFP_LU_ECD_PATE3"/>
    <property type="match status" value="1"/>
</dbReference>
<dbReference type="OrthoDB" id="9827827at2759"/>
<dbReference type="RefSeq" id="XP_012326076.1">
    <property type="nucleotide sequence ID" value="XM_012470653.2"/>
</dbReference>
<dbReference type="GeneID" id="105729740"/>
<feature type="chain" id="PRO_5014371132" evidence="1">
    <location>
        <begin position="21"/>
        <end position="98"/>
    </location>
</feature>
<dbReference type="Pfam" id="PF00021">
    <property type="entry name" value="UPAR_LY6"/>
    <property type="match status" value="1"/>
</dbReference>
<reference evidence="3" key="2">
    <citation type="submission" date="2025-09" db="UniProtKB">
        <authorList>
            <consortium name="Ensembl"/>
        </authorList>
    </citation>
    <scope>IDENTIFICATION</scope>
</reference>
<feature type="signal peptide" evidence="1">
    <location>
        <begin position="1"/>
        <end position="20"/>
    </location>
</feature>
<reference evidence="3" key="1">
    <citation type="submission" date="2025-08" db="UniProtKB">
        <authorList>
            <consortium name="Ensembl"/>
        </authorList>
    </citation>
    <scope>IDENTIFICATION</scope>
</reference>
<evidence type="ECO:0000313" key="4">
    <source>
        <dbReference type="Proteomes" id="UP000233020"/>
    </source>
</evidence>
<accession>A0A2K5E9J0</accession>
<gene>
    <name evidence="3" type="primary">PATE3</name>
</gene>